<dbReference type="RefSeq" id="WP_185672100.1">
    <property type="nucleotide sequence ID" value="NZ_JACJVP010000044.1"/>
</dbReference>
<evidence type="ECO:0000313" key="2">
    <source>
        <dbReference type="EMBL" id="MBB6674138.1"/>
    </source>
</evidence>
<dbReference type="EMBL" id="JACJVP010000044">
    <property type="protein sequence ID" value="MBB6674138.1"/>
    <property type="molecule type" value="Genomic_DNA"/>
</dbReference>
<keyword evidence="3" id="KW-1185">Reference proteome</keyword>
<accession>A0A7X0VI40</accession>
<comment type="caution">
    <text evidence="2">The sequence shown here is derived from an EMBL/GenBank/DDBJ whole genome shotgun (WGS) entry which is preliminary data.</text>
</comment>
<organism evidence="2 3">
    <name type="scientific">Cohnella nanjingensis</name>
    <dbReference type="NCBI Taxonomy" id="1387779"/>
    <lineage>
        <taxon>Bacteria</taxon>
        <taxon>Bacillati</taxon>
        <taxon>Bacillota</taxon>
        <taxon>Bacilli</taxon>
        <taxon>Bacillales</taxon>
        <taxon>Paenibacillaceae</taxon>
        <taxon>Cohnella</taxon>
    </lineage>
</organism>
<sequence>MDKRKAIAAYRLGLISAQECAQILGLDNPMLLGCCLPGGMTAAHAAAPPSEWREAAFGGDDPEQERRKLILSES</sequence>
<feature type="compositionally biased region" description="Basic and acidic residues" evidence="1">
    <location>
        <begin position="64"/>
        <end position="74"/>
    </location>
</feature>
<evidence type="ECO:0000256" key="1">
    <source>
        <dbReference type="SAM" id="MobiDB-lite"/>
    </source>
</evidence>
<dbReference type="AlphaFoldDB" id="A0A7X0VI40"/>
<feature type="region of interest" description="Disordered" evidence="1">
    <location>
        <begin position="53"/>
        <end position="74"/>
    </location>
</feature>
<protein>
    <submittedName>
        <fullName evidence="2">Uncharacterized protein</fullName>
    </submittedName>
</protein>
<dbReference type="Proteomes" id="UP000547209">
    <property type="component" value="Unassembled WGS sequence"/>
</dbReference>
<gene>
    <name evidence="2" type="ORF">H7C19_25990</name>
</gene>
<proteinExistence type="predicted"/>
<reference evidence="2 3" key="1">
    <citation type="submission" date="2020-08" db="EMBL/GenBank/DDBJ databases">
        <title>Cohnella phylogeny.</title>
        <authorList>
            <person name="Dunlap C."/>
        </authorList>
    </citation>
    <scope>NUCLEOTIDE SEQUENCE [LARGE SCALE GENOMIC DNA]</scope>
    <source>
        <strain evidence="2 3">DSM 28246</strain>
    </source>
</reference>
<name>A0A7X0VI40_9BACL</name>
<evidence type="ECO:0000313" key="3">
    <source>
        <dbReference type="Proteomes" id="UP000547209"/>
    </source>
</evidence>